<dbReference type="CDD" id="cd07389">
    <property type="entry name" value="MPP_PhoD"/>
    <property type="match status" value="1"/>
</dbReference>
<dbReference type="EMBL" id="FNNQ01000001">
    <property type="protein sequence ID" value="SDW00403.1"/>
    <property type="molecule type" value="Genomic_DNA"/>
</dbReference>
<dbReference type="SUPFAM" id="SSF56300">
    <property type="entry name" value="Metallo-dependent phosphatases"/>
    <property type="match status" value="1"/>
</dbReference>
<dbReference type="Pfam" id="PF09423">
    <property type="entry name" value="PhoD"/>
    <property type="match status" value="1"/>
</dbReference>
<feature type="domain" description="Phospholipase D N-terminal" evidence="2">
    <location>
        <begin position="64"/>
        <end position="159"/>
    </location>
</feature>
<dbReference type="InterPro" id="IPR018946">
    <property type="entry name" value="PhoD-like_MPP"/>
</dbReference>
<evidence type="ECO:0000259" key="2">
    <source>
        <dbReference type="Pfam" id="PF16655"/>
    </source>
</evidence>
<gene>
    <name evidence="3" type="ORF">SAMN05444487_10144</name>
</gene>
<accession>A0A1H2PZX6</accession>
<dbReference type="AlphaFoldDB" id="A0A1H2PZX6"/>
<dbReference type="Proteomes" id="UP000198534">
    <property type="component" value="Unassembled WGS sequence"/>
</dbReference>
<name>A0A1H2PZX6_9BACL</name>
<dbReference type="InterPro" id="IPR052900">
    <property type="entry name" value="Phospholipid_Metab_Enz"/>
</dbReference>
<dbReference type="InterPro" id="IPR029052">
    <property type="entry name" value="Metallo-depent_PP-like"/>
</dbReference>
<dbReference type="InterPro" id="IPR038607">
    <property type="entry name" value="PhoD-like_sf"/>
</dbReference>
<reference evidence="3 4" key="1">
    <citation type="submission" date="2016-10" db="EMBL/GenBank/DDBJ databases">
        <authorList>
            <person name="de Groot N.N."/>
        </authorList>
    </citation>
    <scope>NUCLEOTIDE SEQUENCE [LARGE SCALE GENOMIC DNA]</scope>
    <source>
        <strain evidence="3 4">DSM 45610</strain>
    </source>
</reference>
<feature type="domain" description="PhoD-like phosphatase metallophosphatase" evidence="1">
    <location>
        <begin position="172"/>
        <end position="509"/>
    </location>
</feature>
<dbReference type="PANTHER" id="PTHR43606:SF2">
    <property type="entry name" value="ALKALINE PHOSPHATASE FAMILY PROTEIN (AFU_ORTHOLOGUE AFUA_5G03860)"/>
    <property type="match status" value="1"/>
</dbReference>
<dbReference type="STRING" id="1048340.SAMN05444487_10144"/>
<dbReference type="InterPro" id="IPR032093">
    <property type="entry name" value="PhoD_N"/>
</dbReference>
<dbReference type="Pfam" id="PF16655">
    <property type="entry name" value="PhoD_N"/>
    <property type="match status" value="1"/>
</dbReference>
<proteinExistence type="predicted"/>
<dbReference type="Gene3D" id="2.60.40.380">
    <property type="entry name" value="Purple acid phosphatase-like, N-terminal"/>
    <property type="match status" value="1"/>
</dbReference>
<dbReference type="OrthoDB" id="9763616at2"/>
<dbReference type="Gene3D" id="3.60.21.70">
    <property type="entry name" value="PhoD-like phosphatase"/>
    <property type="match status" value="1"/>
</dbReference>
<dbReference type="PANTHER" id="PTHR43606">
    <property type="entry name" value="PHOSPHATASE, PUTATIVE (AFU_ORTHOLOGUE AFUA_6G08710)-RELATED"/>
    <property type="match status" value="1"/>
</dbReference>
<organism evidence="3 4">
    <name type="scientific">Marininema mesophilum</name>
    <dbReference type="NCBI Taxonomy" id="1048340"/>
    <lineage>
        <taxon>Bacteria</taxon>
        <taxon>Bacillati</taxon>
        <taxon>Bacillota</taxon>
        <taxon>Bacilli</taxon>
        <taxon>Bacillales</taxon>
        <taxon>Thermoactinomycetaceae</taxon>
        <taxon>Marininema</taxon>
    </lineage>
</organism>
<evidence type="ECO:0000313" key="3">
    <source>
        <dbReference type="EMBL" id="SDW00403.1"/>
    </source>
</evidence>
<evidence type="ECO:0000313" key="4">
    <source>
        <dbReference type="Proteomes" id="UP000198534"/>
    </source>
</evidence>
<evidence type="ECO:0000259" key="1">
    <source>
        <dbReference type="Pfam" id="PF09423"/>
    </source>
</evidence>
<dbReference type="RefSeq" id="WP_091734501.1">
    <property type="nucleotide sequence ID" value="NZ_FNNQ01000001.1"/>
</dbReference>
<keyword evidence="4" id="KW-1185">Reference proteome</keyword>
<protein>
    <submittedName>
        <fullName evidence="3">Alkaline phosphatase D</fullName>
    </submittedName>
</protein>
<sequence>MDDERDRLLASIERWIPSAEVDRRGFLKAIGKGALLALVWTITNPLSGTRIEAAPRYLSHPFRLGVASGDPLSDGCILWTRLATDSLKGGVMATYDLPVRWEVAHDEHFRSVVRSGAATAQAKLGHSVHVDVRGLKPGREYFYRFKSGSDISAVGRTKTTPLKGSSISDMSLAFASCQQYEHGYYTAYRHMAQEDLDVVFHLGDYIYEYGAGKYVANSGNVRRHESQEVKSLSEYRNRYAQYRKDPDLQAAHAAFPWIAVWDDHEVDNNYAGSHPEKNQSPTAFLRRKAAAYQAYYEYMPMRLSLLPHGPQMRIYRRFTYGNLAEFNMLDTRQYRDDQVNGTKWNRISEEASDSHRTMLGKAQENWLVKGLYQSKAHWNVLAQQVFFSRLDHRDGQSHMRNMDAWDGYTASQKRLLKHFAELKDANPIILTGDVHSNWACDLKADFNNPGSPVVGSEFVGTSITSEGDGFDIKPHFSRELSQNDHVHFFNGQRGYVRCHITPKNWRTDYRILPYVSKPGAPIVTRETFVVENGRPGIQRG</sequence>